<keyword evidence="1" id="KW-0808">Transferase</keyword>
<dbReference type="Pfam" id="PF07730">
    <property type="entry name" value="HisKA_3"/>
    <property type="match status" value="1"/>
</dbReference>
<dbReference type="InterPro" id="IPR011712">
    <property type="entry name" value="Sig_transdc_His_kin_sub3_dim/P"/>
</dbReference>
<gene>
    <name evidence="5" type="ORF">E2553_41500</name>
</gene>
<dbReference type="GO" id="GO:0000155">
    <property type="term" value="F:phosphorelay sensor kinase activity"/>
    <property type="evidence" value="ECO:0007669"/>
    <property type="project" value="InterPro"/>
</dbReference>
<name>A0A4Y8MK93_9BURK</name>
<dbReference type="GeneID" id="97310704"/>
<dbReference type="PANTHER" id="PTHR24421">
    <property type="entry name" value="NITRATE/NITRITE SENSOR PROTEIN NARX-RELATED"/>
    <property type="match status" value="1"/>
</dbReference>
<dbReference type="EMBL" id="SNVI01000005">
    <property type="protein sequence ID" value="TFE37849.1"/>
    <property type="molecule type" value="Genomic_DNA"/>
</dbReference>
<dbReference type="Gene3D" id="1.20.5.1930">
    <property type="match status" value="1"/>
</dbReference>
<dbReference type="Gene3D" id="3.30.565.10">
    <property type="entry name" value="Histidine kinase-like ATPase, C-terminal domain"/>
    <property type="match status" value="1"/>
</dbReference>
<dbReference type="InterPro" id="IPR050482">
    <property type="entry name" value="Sensor_HK_TwoCompSys"/>
</dbReference>
<dbReference type="InterPro" id="IPR005467">
    <property type="entry name" value="His_kinase_dom"/>
</dbReference>
<evidence type="ECO:0000256" key="2">
    <source>
        <dbReference type="ARBA" id="ARBA00022777"/>
    </source>
</evidence>
<evidence type="ECO:0000256" key="3">
    <source>
        <dbReference type="ARBA" id="ARBA00023012"/>
    </source>
</evidence>
<dbReference type="SUPFAM" id="SSF55874">
    <property type="entry name" value="ATPase domain of HSP90 chaperone/DNA topoisomerase II/histidine kinase"/>
    <property type="match status" value="1"/>
</dbReference>
<accession>A0A4Y8MK93</accession>
<protein>
    <submittedName>
        <fullName evidence="5">Sensor histidine kinase</fullName>
    </submittedName>
</protein>
<dbReference type="PANTHER" id="PTHR24421:SF59">
    <property type="entry name" value="OXYGEN SENSOR HISTIDINE KINASE NREB"/>
    <property type="match status" value="1"/>
</dbReference>
<dbReference type="AlphaFoldDB" id="A0A4Y8MK93"/>
<evidence type="ECO:0000313" key="6">
    <source>
        <dbReference type="Proteomes" id="UP000297385"/>
    </source>
</evidence>
<dbReference type="GO" id="GO:0046983">
    <property type="term" value="F:protein dimerization activity"/>
    <property type="evidence" value="ECO:0007669"/>
    <property type="project" value="InterPro"/>
</dbReference>
<dbReference type="Pfam" id="PF02518">
    <property type="entry name" value="HATPase_c"/>
    <property type="match status" value="1"/>
</dbReference>
<dbReference type="RefSeq" id="WP_134466366.1">
    <property type="nucleotide sequence ID" value="NZ_JBHMFL010000148.1"/>
</dbReference>
<dbReference type="CDD" id="cd16917">
    <property type="entry name" value="HATPase_UhpB-NarQ-NarX-like"/>
    <property type="match status" value="1"/>
</dbReference>
<dbReference type="GO" id="GO:0016020">
    <property type="term" value="C:membrane"/>
    <property type="evidence" value="ECO:0007669"/>
    <property type="project" value="InterPro"/>
</dbReference>
<dbReference type="InterPro" id="IPR036890">
    <property type="entry name" value="HATPase_C_sf"/>
</dbReference>
<proteinExistence type="predicted"/>
<organism evidence="5 6">
    <name type="scientific">Paraburkholderia dipogonis</name>
    <dbReference type="NCBI Taxonomy" id="1211383"/>
    <lineage>
        <taxon>Bacteria</taxon>
        <taxon>Pseudomonadati</taxon>
        <taxon>Pseudomonadota</taxon>
        <taxon>Betaproteobacteria</taxon>
        <taxon>Burkholderiales</taxon>
        <taxon>Burkholderiaceae</taxon>
        <taxon>Paraburkholderia</taxon>
    </lineage>
</organism>
<dbReference type="SMART" id="SM00387">
    <property type="entry name" value="HATPase_c"/>
    <property type="match status" value="1"/>
</dbReference>
<evidence type="ECO:0000313" key="5">
    <source>
        <dbReference type="EMBL" id="TFE37849.1"/>
    </source>
</evidence>
<dbReference type="Proteomes" id="UP000297385">
    <property type="component" value="Unassembled WGS sequence"/>
</dbReference>
<dbReference type="InterPro" id="IPR003594">
    <property type="entry name" value="HATPase_dom"/>
</dbReference>
<keyword evidence="2 5" id="KW-0418">Kinase</keyword>
<reference evidence="5 6" key="1">
    <citation type="submission" date="2019-03" db="EMBL/GenBank/DDBJ databases">
        <title>Complete Genome Sequence of Paraburkholderia dipogonis ICMP 19430T, a Nitrogen-fixing Symbiont of the South African Invasive Legume Dipogon lignosus in New Zealand.</title>
        <authorList>
            <person name="De Meyer S.E."/>
        </authorList>
    </citation>
    <scope>NUCLEOTIDE SEQUENCE [LARGE SCALE GENOMIC DNA]</scope>
    <source>
        <strain evidence="5 6">ICMP 19430</strain>
    </source>
</reference>
<feature type="domain" description="Histidine kinase" evidence="4">
    <location>
        <begin position="143"/>
        <end position="333"/>
    </location>
</feature>
<sequence length="343" mass="39122">MSEFVCAEAATTTKQHARNRRVKPFHRALESLDLVEEELDQLLRRGRRGPSRLHKTVFLVDRDGWVGYENRETPSDEARLTRTVAKDINPHLGDKECLPGCAEPRENEAVPIDRLHESYEMLRQLTMRRENAREDERKRIAREMHDELGQQLTALRMEISTLQILFGRDNPTLMEHIHKMLSIADRTLHVVRDVMTSLRPMVIDVGIVASLEWLTARCSRDAGIVCQLHAPQDGIELNETQAVALFRIVQEALTNVVRHANARKVFVELLQVDDYFTLKVRDDGRGFDPIEVRSNSFGLAGMRERVMMLSGEITVESARGSGTVIKIRVPVKQSAREAFTRAA</sequence>
<evidence type="ECO:0000256" key="1">
    <source>
        <dbReference type="ARBA" id="ARBA00022679"/>
    </source>
</evidence>
<keyword evidence="3" id="KW-0902">Two-component regulatory system</keyword>
<evidence type="ECO:0000259" key="4">
    <source>
        <dbReference type="PROSITE" id="PS50109"/>
    </source>
</evidence>
<dbReference type="PROSITE" id="PS50109">
    <property type="entry name" value="HIS_KIN"/>
    <property type="match status" value="1"/>
</dbReference>
<comment type="caution">
    <text evidence="5">The sequence shown here is derived from an EMBL/GenBank/DDBJ whole genome shotgun (WGS) entry which is preliminary data.</text>
</comment>